<proteinExistence type="predicted"/>
<evidence type="ECO:0000313" key="2">
    <source>
        <dbReference type="Proteomes" id="UP000256328"/>
    </source>
</evidence>
<dbReference type="AlphaFoldDB" id="A0A3D8R8T8"/>
<dbReference type="InterPro" id="IPR021858">
    <property type="entry name" value="Fun_TF"/>
</dbReference>
<name>A0A3D8R8T8_9HELO</name>
<sequence length="494" mass="55761">MPSVMLDDGLLFVTQVGEPNRDPATRRLVKRFLMQQIGRNKRKKGLQRRQSALQCILDAPLSLLMPNSAGSISAHSHMPLLSPQESNQEFNPQSYDDIRITDRLGAGRYDPFVKFPIDMSSHARELIDTMFDIHSGSAPALRESWFAIGILDAASFNQLLAGAASYYRFLRTGNAEVESQDSIAHHANSLSLVNDRIKHGHAITSDGTIGAIIGFACYYNRVGDFEKWLSHLAGLKEIVRLRGGIDSLNSNQHLRFLLNCIDLSGSYALDIAPNFPIAPAVLHQPSDSSYAIDSSRLQDLNNTWRSIAPTHTTLMDIINDISIENAHLKADIMQTRGRIWRDSMRVFHYINPLLHRLLSLPPMDSATPSSFMAEGLCLAAILYLASLRHTFGIYPNRVSNQLYKLRTLYERWNDGSNQARWDEVGLDWLNFWIVGFATILSHHEANHEYFVEHFYIARSSMSTEPRVSFEVLAHGFLWIPDVHEPLLKALELVD</sequence>
<dbReference type="OrthoDB" id="3492759at2759"/>
<dbReference type="PANTHER" id="PTHR37540">
    <property type="entry name" value="TRANSCRIPTION FACTOR (ACR-2), PUTATIVE-RELATED-RELATED"/>
    <property type="match status" value="1"/>
</dbReference>
<evidence type="ECO:0000313" key="1">
    <source>
        <dbReference type="EMBL" id="RDW70406.1"/>
    </source>
</evidence>
<dbReference type="Proteomes" id="UP000256328">
    <property type="component" value="Unassembled WGS sequence"/>
</dbReference>
<protein>
    <recommendedName>
        <fullName evidence="3">Transcription factor domain-containing protein</fullName>
    </recommendedName>
</protein>
<comment type="caution">
    <text evidence="1">The sequence shown here is derived from an EMBL/GenBank/DDBJ whole genome shotgun (WGS) entry which is preliminary data.</text>
</comment>
<organism evidence="1 2">
    <name type="scientific">Coleophoma crateriformis</name>
    <dbReference type="NCBI Taxonomy" id="565419"/>
    <lineage>
        <taxon>Eukaryota</taxon>
        <taxon>Fungi</taxon>
        <taxon>Dikarya</taxon>
        <taxon>Ascomycota</taxon>
        <taxon>Pezizomycotina</taxon>
        <taxon>Leotiomycetes</taxon>
        <taxon>Helotiales</taxon>
        <taxon>Dermateaceae</taxon>
        <taxon>Coleophoma</taxon>
    </lineage>
</organism>
<accession>A0A3D8R8T8</accession>
<gene>
    <name evidence="1" type="ORF">BP5796_08803</name>
</gene>
<dbReference type="Pfam" id="PF11951">
    <property type="entry name" value="Fungal_trans_2"/>
    <property type="match status" value="1"/>
</dbReference>
<reference evidence="1 2" key="1">
    <citation type="journal article" date="2018" name="IMA Fungus">
        <title>IMA Genome-F 9: Draft genome sequence of Annulohypoxylon stygium, Aspergillus mulundensis, Berkeleyomyces basicola (syn. Thielaviopsis basicola), Ceratocystis smalleyi, two Cercospora beticola strains, Coleophoma cylindrospora, Fusarium fracticaudum, Phialophora cf. hyalina, and Morchella septimelata.</title>
        <authorList>
            <person name="Wingfield B.D."/>
            <person name="Bills G.F."/>
            <person name="Dong Y."/>
            <person name="Huang W."/>
            <person name="Nel W.J."/>
            <person name="Swalarsk-Parry B.S."/>
            <person name="Vaghefi N."/>
            <person name="Wilken P.M."/>
            <person name="An Z."/>
            <person name="de Beer Z.W."/>
            <person name="De Vos L."/>
            <person name="Chen L."/>
            <person name="Duong T.A."/>
            <person name="Gao Y."/>
            <person name="Hammerbacher A."/>
            <person name="Kikkert J.R."/>
            <person name="Li Y."/>
            <person name="Li H."/>
            <person name="Li K."/>
            <person name="Li Q."/>
            <person name="Liu X."/>
            <person name="Ma X."/>
            <person name="Naidoo K."/>
            <person name="Pethybridge S.J."/>
            <person name="Sun J."/>
            <person name="Steenkamp E.T."/>
            <person name="van der Nest M.A."/>
            <person name="van Wyk S."/>
            <person name="Wingfield M.J."/>
            <person name="Xiong C."/>
            <person name="Yue Q."/>
            <person name="Zhang X."/>
        </authorList>
    </citation>
    <scope>NUCLEOTIDE SEQUENCE [LARGE SCALE GENOMIC DNA]</scope>
    <source>
        <strain evidence="1 2">BP5796</strain>
    </source>
</reference>
<keyword evidence="2" id="KW-1185">Reference proteome</keyword>
<dbReference type="PANTHER" id="PTHR37540:SF5">
    <property type="entry name" value="TRANSCRIPTION FACTOR DOMAIN-CONTAINING PROTEIN"/>
    <property type="match status" value="1"/>
</dbReference>
<evidence type="ECO:0008006" key="3">
    <source>
        <dbReference type="Google" id="ProtNLM"/>
    </source>
</evidence>
<dbReference type="EMBL" id="PDLN01000012">
    <property type="protein sequence ID" value="RDW70406.1"/>
    <property type="molecule type" value="Genomic_DNA"/>
</dbReference>